<reference evidence="1 2" key="1">
    <citation type="submission" date="2016-07" db="EMBL/GenBank/DDBJ databases">
        <title>Draft genome of the white-rot fungus Obba rivulosa 3A-2.</title>
        <authorList>
            <consortium name="DOE Joint Genome Institute"/>
            <person name="Miettinen O."/>
            <person name="Riley R."/>
            <person name="Acob R."/>
            <person name="Barry K."/>
            <person name="Cullen D."/>
            <person name="De Vries R."/>
            <person name="Hainaut M."/>
            <person name="Hatakka A."/>
            <person name="Henrissat B."/>
            <person name="Hilden K."/>
            <person name="Kuo R."/>
            <person name="Labutti K."/>
            <person name="Lipzen A."/>
            <person name="Makela M.R."/>
            <person name="Sandor L."/>
            <person name="Spatafora J.W."/>
            <person name="Grigoriev I.V."/>
            <person name="Hibbett D.S."/>
        </authorList>
    </citation>
    <scope>NUCLEOTIDE SEQUENCE [LARGE SCALE GENOMIC DNA]</scope>
    <source>
        <strain evidence="1 2">3A-2</strain>
    </source>
</reference>
<keyword evidence="2" id="KW-1185">Reference proteome</keyword>
<proteinExistence type="predicted"/>
<protein>
    <submittedName>
        <fullName evidence="1">Uncharacterized protein</fullName>
    </submittedName>
</protein>
<evidence type="ECO:0000313" key="2">
    <source>
        <dbReference type="Proteomes" id="UP000250043"/>
    </source>
</evidence>
<dbReference type="EMBL" id="KV722431">
    <property type="protein sequence ID" value="OCH89256.1"/>
    <property type="molecule type" value="Genomic_DNA"/>
</dbReference>
<name>A0A8E2ARH1_9APHY</name>
<evidence type="ECO:0000313" key="1">
    <source>
        <dbReference type="EMBL" id="OCH89256.1"/>
    </source>
</evidence>
<dbReference type="Proteomes" id="UP000250043">
    <property type="component" value="Unassembled WGS sequence"/>
</dbReference>
<gene>
    <name evidence="1" type="ORF">OBBRIDRAFT_31560</name>
</gene>
<dbReference type="AlphaFoldDB" id="A0A8E2ARH1"/>
<accession>A0A8E2ARH1</accession>
<sequence>MSQQAKLILTTGFHANHLELVSEANKALEEILQNNFNITLSLGGLVPSYLYMPSWGEVPRQFPHVQELALNGASAIPDRLATAFPNLYRLDARMLNHAAAQPALPRFDVLCEQSGRVLWPKLTSVRGNADLLTSLA</sequence>
<organism evidence="1 2">
    <name type="scientific">Obba rivulosa</name>
    <dbReference type="NCBI Taxonomy" id="1052685"/>
    <lineage>
        <taxon>Eukaryota</taxon>
        <taxon>Fungi</taxon>
        <taxon>Dikarya</taxon>
        <taxon>Basidiomycota</taxon>
        <taxon>Agaricomycotina</taxon>
        <taxon>Agaricomycetes</taxon>
        <taxon>Polyporales</taxon>
        <taxon>Gelatoporiaceae</taxon>
        <taxon>Obba</taxon>
    </lineage>
</organism>